<dbReference type="SUPFAM" id="SSF53933">
    <property type="entry name" value="Microbial ribonucleases"/>
    <property type="match status" value="1"/>
</dbReference>
<reference evidence="8" key="1">
    <citation type="journal article" date="2014" name="Int. J. Syst. Evol. Microbiol.">
        <title>Complete genome sequence of Corynebacterium casei LMG S-19264T (=DSM 44701T), isolated from a smear-ripened cheese.</title>
        <authorList>
            <consortium name="US DOE Joint Genome Institute (JGI-PGF)"/>
            <person name="Walter F."/>
            <person name="Albersmeier A."/>
            <person name="Kalinowski J."/>
            <person name="Ruckert C."/>
        </authorList>
    </citation>
    <scope>NUCLEOTIDE SEQUENCE</scope>
    <source>
        <strain evidence="8">CGMCC 1.15725</strain>
    </source>
</reference>
<dbReference type="AlphaFoldDB" id="A0A8J2YUG9"/>
<dbReference type="GO" id="GO:0003723">
    <property type="term" value="F:RNA binding"/>
    <property type="evidence" value="ECO:0007669"/>
    <property type="project" value="InterPro"/>
</dbReference>
<comment type="similarity">
    <text evidence="2">Belongs to the ribonuclease N1/T1 family.</text>
</comment>
<dbReference type="Proteomes" id="UP000646365">
    <property type="component" value="Unassembled WGS sequence"/>
</dbReference>
<accession>A0A8J2YUG9</accession>
<dbReference type="GO" id="GO:0005576">
    <property type="term" value="C:extracellular region"/>
    <property type="evidence" value="ECO:0007669"/>
    <property type="project" value="UniProtKB-SubCell"/>
</dbReference>
<dbReference type="Pfam" id="PF00545">
    <property type="entry name" value="Ribonuclease"/>
    <property type="match status" value="1"/>
</dbReference>
<keyword evidence="5" id="KW-0540">Nuclease</keyword>
<evidence type="ECO:0000313" key="8">
    <source>
        <dbReference type="EMBL" id="GGF21373.1"/>
    </source>
</evidence>
<evidence type="ECO:0000256" key="1">
    <source>
        <dbReference type="ARBA" id="ARBA00004613"/>
    </source>
</evidence>
<sequence length="139" mass="15624">MRRYFSLLLVLLLLAVRPAFADPLADFAAAEHIGDVGRFEATITALRRDGHLPDGLYVTKNAAERKGWHPGQDLCAVLPGESIGGDLFDNREGRLPRGATYHEADLDYHCGHRAAKRLVYNAERQWVTIDHYRSFQPVP</sequence>
<evidence type="ECO:0000256" key="2">
    <source>
        <dbReference type="ARBA" id="ARBA00009006"/>
    </source>
</evidence>
<comment type="subcellular location">
    <subcellularLocation>
        <location evidence="1">Secreted</location>
    </subcellularLocation>
</comment>
<dbReference type="GO" id="GO:0004521">
    <property type="term" value="F:RNA endonuclease activity"/>
    <property type="evidence" value="ECO:0007669"/>
    <property type="project" value="InterPro"/>
</dbReference>
<keyword evidence="6" id="KW-0378">Hydrolase</keyword>
<evidence type="ECO:0000256" key="5">
    <source>
        <dbReference type="ARBA" id="ARBA00022722"/>
    </source>
</evidence>
<reference evidence="8" key="2">
    <citation type="submission" date="2020-09" db="EMBL/GenBank/DDBJ databases">
        <authorList>
            <person name="Sun Q."/>
            <person name="Zhou Y."/>
        </authorList>
    </citation>
    <scope>NUCLEOTIDE SEQUENCE</scope>
    <source>
        <strain evidence="8">CGMCC 1.15725</strain>
    </source>
</reference>
<evidence type="ECO:0000256" key="3">
    <source>
        <dbReference type="ARBA" id="ARBA00022214"/>
    </source>
</evidence>
<dbReference type="EMBL" id="BMJQ01000007">
    <property type="protein sequence ID" value="GGF21373.1"/>
    <property type="molecule type" value="Genomic_DNA"/>
</dbReference>
<dbReference type="Gene3D" id="3.10.450.30">
    <property type="entry name" value="Microbial ribonucleases"/>
    <property type="match status" value="1"/>
</dbReference>
<dbReference type="GO" id="GO:0016787">
    <property type="term" value="F:hydrolase activity"/>
    <property type="evidence" value="ECO:0007669"/>
    <property type="project" value="UniProtKB-KW"/>
</dbReference>
<protein>
    <recommendedName>
        <fullName evidence="3">Ribonuclease</fullName>
    </recommendedName>
</protein>
<evidence type="ECO:0000256" key="6">
    <source>
        <dbReference type="ARBA" id="ARBA00022801"/>
    </source>
</evidence>
<keyword evidence="7" id="KW-0732">Signal</keyword>
<feature type="signal peptide" evidence="7">
    <location>
        <begin position="1"/>
        <end position="21"/>
    </location>
</feature>
<dbReference type="RefSeq" id="WP_189046982.1">
    <property type="nucleotide sequence ID" value="NZ_BMJQ01000007.1"/>
</dbReference>
<keyword evidence="9" id="KW-1185">Reference proteome</keyword>
<dbReference type="InterPro" id="IPR016191">
    <property type="entry name" value="Ribonuclease/ribotoxin"/>
</dbReference>
<proteinExistence type="inferred from homology"/>
<evidence type="ECO:0000256" key="7">
    <source>
        <dbReference type="SAM" id="SignalP"/>
    </source>
</evidence>
<dbReference type="InterPro" id="IPR001887">
    <property type="entry name" value="Barnase"/>
</dbReference>
<organism evidence="8 9">
    <name type="scientific">Aliidongia dinghuensis</name>
    <dbReference type="NCBI Taxonomy" id="1867774"/>
    <lineage>
        <taxon>Bacteria</taxon>
        <taxon>Pseudomonadati</taxon>
        <taxon>Pseudomonadota</taxon>
        <taxon>Alphaproteobacteria</taxon>
        <taxon>Rhodospirillales</taxon>
        <taxon>Dongiaceae</taxon>
        <taxon>Aliidongia</taxon>
    </lineage>
</organism>
<gene>
    <name evidence="8" type="ORF">GCM10011611_29300</name>
</gene>
<dbReference type="PRINTS" id="PR00117">
    <property type="entry name" value="BARNASE"/>
</dbReference>
<keyword evidence="4" id="KW-0964">Secreted</keyword>
<dbReference type="InterPro" id="IPR000026">
    <property type="entry name" value="N1-like"/>
</dbReference>
<comment type="caution">
    <text evidence="8">The sequence shown here is derived from an EMBL/GenBank/DDBJ whole genome shotgun (WGS) entry which is preliminary data.</text>
</comment>
<evidence type="ECO:0000256" key="4">
    <source>
        <dbReference type="ARBA" id="ARBA00022525"/>
    </source>
</evidence>
<feature type="chain" id="PRO_5035176783" description="Ribonuclease" evidence="7">
    <location>
        <begin position="22"/>
        <end position="139"/>
    </location>
</feature>
<evidence type="ECO:0000313" key="9">
    <source>
        <dbReference type="Proteomes" id="UP000646365"/>
    </source>
</evidence>
<name>A0A8J2YUG9_9PROT</name>